<feature type="region of interest" description="Disordered" evidence="2">
    <location>
        <begin position="125"/>
        <end position="159"/>
    </location>
</feature>
<feature type="coiled-coil region" evidence="1">
    <location>
        <begin position="217"/>
        <end position="328"/>
    </location>
</feature>
<evidence type="ECO:0000256" key="1">
    <source>
        <dbReference type="SAM" id="Coils"/>
    </source>
</evidence>
<dbReference type="RefSeq" id="XP_013236564.1">
    <property type="nucleotide sequence ID" value="XM_013381110.1"/>
</dbReference>
<dbReference type="AlphaFoldDB" id="A0A098VM30"/>
<accession>A0A098VM30</accession>
<dbReference type="EMBL" id="JMKJ01000598">
    <property type="protein sequence ID" value="KGG50128.1"/>
    <property type="molecule type" value="Genomic_DNA"/>
</dbReference>
<sequence>MQDTTFDHFTLSSDYSLDTSKYKFGNIDGFMKQSSSVDDAEFMKKSGAADDTGFMHEVSGSNFHDPHPQARNAFKSNHYRIKNRNIMYGQDFLMLDLKNENSRLRETNTAWMNFRNQALKLGRGFPSDGNSLLQQNIPNENPNSNDSTKPDKPKETQSQDVEFLQKKIFELTESENKIKGQLLAAHEISARLRIKVEQTMTRCELSQVSYTRMKECYDDLLAQHQQLSKKIDLTNETEMSTQTLISTLKNELEISQSQLSEAIKSLNDSKEEIEFWVAECQKFKRDYLYYRMAADNNAKKIEQVLILLRDKEADFKALEEEHVVLLKKIGSK</sequence>
<proteinExistence type="predicted"/>
<keyword evidence="4" id="KW-1185">Reference proteome</keyword>
<feature type="compositionally biased region" description="Basic and acidic residues" evidence="2">
    <location>
        <begin position="148"/>
        <end position="159"/>
    </location>
</feature>
<evidence type="ECO:0000256" key="2">
    <source>
        <dbReference type="SAM" id="MobiDB-lite"/>
    </source>
</evidence>
<evidence type="ECO:0000313" key="4">
    <source>
        <dbReference type="Proteomes" id="UP000029725"/>
    </source>
</evidence>
<dbReference type="HOGENOM" id="CLU_836999_0_0_1"/>
<organism evidence="3 4">
    <name type="scientific">Mitosporidium daphniae</name>
    <dbReference type="NCBI Taxonomy" id="1485682"/>
    <lineage>
        <taxon>Eukaryota</taxon>
        <taxon>Fungi</taxon>
        <taxon>Fungi incertae sedis</taxon>
        <taxon>Microsporidia</taxon>
        <taxon>Mitosporidium</taxon>
    </lineage>
</organism>
<dbReference type="GeneID" id="25260978"/>
<keyword evidence="1" id="KW-0175">Coiled coil</keyword>
<feature type="compositionally biased region" description="Polar residues" evidence="2">
    <location>
        <begin position="128"/>
        <end position="147"/>
    </location>
</feature>
<reference evidence="3 4" key="1">
    <citation type="submission" date="2014-04" db="EMBL/GenBank/DDBJ databases">
        <title>A new species of microsporidia sheds light on the evolution of extreme parasitism.</title>
        <authorList>
            <person name="Haag K.L."/>
            <person name="James T.Y."/>
            <person name="Larsson R."/>
            <person name="Schaer T.M."/>
            <person name="Refardt D."/>
            <person name="Pombert J.-F."/>
            <person name="Ebert D."/>
        </authorList>
    </citation>
    <scope>NUCLEOTIDE SEQUENCE [LARGE SCALE GENOMIC DNA]</scope>
    <source>
        <strain evidence="3 4">UGP3</strain>
        <tissue evidence="3">Spores</tissue>
    </source>
</reference>
<gene>
    <name evidence="3" type="ORF">DI09_87p10</name>
</gene>
<name>A0A098VM30_9MICR</name>
<evidence type="ECO:0000313" key="3">
    <source>
        <dbReference type="EMBL" id="KGG50128.1"/>
    </source>
</evidence>
<dbReference type="Proteomes" id="UP000029725">
    <property type="component" value="Unassembled WGS sequence"/>
</dbReference>
<comment type="caution">
    <text evidence="3">The sequence shown here is derived from an EMBL/GenBank/DDBJ whole genome shotgun (WGS) entry which is preliminary data.</text>
</comment>
<dbReference type="VEuPathDB" id="MicrosporidiaDB:DI09_87p10"/>
<protein>
    <submittedName>
        <fullName evidence="3">Uncharacterized protein</fullName>
    </submittedName>
</protein>